<dbReference type="EMBL" id="JAHLQT010011632">
    <property type="protein sequence ID" value="KAG7171811.1"/>
    <property type="molecule type" value="Genomic_DNA"/>
</dbReference>
<proteinExistence type="predicted"/>
<protein>
    <submittedName>
        <fullName evidence="1">Uncharacterized protein</fullName>
    </submittedName>
</protein>
<reference evidence="1" key="1">
    <citation type="journal article" date="2021" name="Sci. Adv.">
        <title>The American lobster genome reveals insights on longevity, neural, and immune adaptations.</title>
        <authorList>
            <person name="Polinski J.M."/>
            <person name="Zimin A.V."/>
            <person name="Clark K.F."/>
            <person name="Kohn A.B."/>
            <person name="Sadowski N."/>
            <person name="Timp W."/>
            <person name="Ptitsyn A."/>
            <person name="Khanna P."/>
            <person name="Romanova D.Y."/>
            <person name="Williams P."/>
            <person name="Greenwood S.J."/>
            <person name="Moroz L.L."/>
            <person name="Walt D.R."/>
            <person name="Bodnar A.G."/>
        </authorList>
    </citation>
    <scope>NUCLEOTIDE SEQUENCE</scope>
    <source>
        <strain evidence="1">GMGI-L3</strain>
    </source>
</reference>
<evidence type="ECO:0000313" key="1">
    <source>
        <dbReference type="EMBL" id="KAG7171811.1"/>
    </source>
</evidence>
<accession>A0A8J5T1P8</accession>
<name>A0A8J5T1P8_HOMAM</name>
<comment type="caution">
    <text evidence="1">The sequence shown here is derived from an EMBL/GenBank/DDBJ whole genome shotgun (WGS) entry which is preliminary data.</text>
</comment>
<dbReference type="Proteomes" id="UP000747542">
    <property type="component" value="Unassembled WGS sequence"/>
</dbReference>
<dbReference type="AlphaFoldDB" id="A0A8J5T1P8"/>
<gene>
    <name evidence="1" type="ORF">Hamer_G000730</name>
</gene>
<organism evidence="1 2">
    <name type="scientific">Homarus americanus</name>
    <name type="common">American lobster</name>
    <dbReference type="NCBI Taxonomy" id="6706"/>
    <lineage>
        <taxon>Eukaryota</taxon>
        <taxon>Metazoa</taxon>
        <taxon>Ecdysozoa</taxon>
        <taxon>Arthropoda</taxon>
        <taxon>Crustacea</taxon>
        <taxon>Multicrustacea</taxon>
        <taxon>Malacostraca</taxon>
        <taxon>Eumalacostraca</taxon>
        <taxon>Eucarida</taxon>
        <taxon>Decapoda</taxon>
        <taxon>Pleocyemata</taxon>
        <taxon>Astacidea</taxon>
        <taxon>Nephropoidea</taxon>
        <taxon>Nephropidae</taxon>
        <taxon>Homarus</taxon>
    </lineage>
</organism>
<keyword evidence="2" id="KW-1185">Reference proteome</keyword>
<evidence type="ECO:0000313" key="2">
    <source>
        <dbReference type="Proteomes" id="UP000747542"/>
    </source>
</evidence>
<sequence>MWWCRVLGSTPSRGPLVAALLSPPIRTTSAHTLLTSRPEAYPGTYPPDLSMDKLESLRHPAQLVYPATTK</sequence>